<dbReference type="AlphaFoldDB" id="A0A3Y9C4F1"/>
<organism evidence="1">
    <name type="scientific">Salmonella enterica subsp. enterica serovar Java</name>
    <dbReference type="NCBI Taxonomy" id="224729"/>
    <lineage>
        <taxon>Bacteria</taxon>
        <taxon>Pseudomonadati</taxon>
        <taxon>Pseudomonadota</taxon>
        <taxon>Gammaproteobacteria</taxon>
        <taxon>Enterobacterales</taxon>
        <taxon>Enterobacteriaceae</taxon>
        <taxon>Salmonella</taxon>
    </lineage>
</organism>
<proteinExistence type="predicted"/>
<protein>
    <submittedName>
        <fullName evidence="1">Uncharacterized protein</fullName>
    </submittedName>
</protein>
<dbReference type="EMBL" id="AAAFYZ010000073">
    <property type="protein sequence ID" value="EAB8478843.1"/>
    <property type="molecule type" value="Genomic_DNA"/>
</dbReference>
<evidence type="ECO:0000313" key="1">
    <source>
        <dbReference type="EMBL" id="EAB8478843.1"/>
    </source>
</evidence>
<name>A0A3Y9C4F1_SALEB</name>
<comment type="caution">
    <text evidence="1">The sequence shown here is derived from an EMBL/GenBank/DDBJ whole genome shotgun (WGS) entry which is preliminary data.</text>
</comment>
<reference evidence="1" key="1">
    <citation type="submission" date="2018-08" db="EMBL/GenBank/DDBJ databases">
        <authorList>
            <person name="Ashton P.M."/>
            <person name="Dallman T."/>
            <person name="Nair S."/>
            <person name="De Pinna E."/>
            <person name="Peters T."/>
            <person name="Grant K."/>
        </authorList>
    </citation>
    <scope>NUCLEOTIDE SEQUENCE [LARGE SCALE GENOMIC DNA]</scope>
    <source>
        <strain evidence="1">43913</strain>
    </source>
</reference>
<sequence>MVFPDCDSRRKYTGVFKYCCQQAKLRRQCISAAQPA</sequence>
<gene>
    <name evidence="1" type="ORF">AU894_22070</name>
</gene>
<accession>A0A3Y9C4F1</accession>
<dbReference type="Proteomes" id="UP000839644">
    <property type="component" value="Unassembled WGS sequence"/>
</dbReference>